<feature type="region of interest" description="Disordered" evidence="3">
    <location>
        <begin position="1559"/>
        <end position="1689"/>
    </location>
</feature>
<dbReference type="WBParaSite" id="MBELARI_LOCUS5063">
    <property type="protein sequence ID" value="MBELARI_LOCUS5063"/>
    <property type="gene ID" value="MBELARI_LOCUS5063"/>
</dbReference>
<evidence type="ECO:0000259" key="4">
    <source>
        <dbReference type="PROSITE" id="PS50010"/>
    </source>
</evidence>
<feature type="coiled-coil region" evidence="2">
    <location>
        <begin position="1021"/>
        <end position="1055"/>
    </location>
</feature>
<evidence type="ECO:0000313" key="5">
    <source>
        <dbReference type="Proteomes" id="UP000887575"/>
    </source>
</evidence>
<dbReference type="CDD" id="cd00176">
    <property type="entry name" value="SPEC"/>
    <property type="match status" value="1"/>
</dbReference>
<evidence type="ECO:0000313" key="6">
    <source>
        <dbReference type="WBParaSite" id="MBELARI_LOCUS5063"/>
    </source>
</evidence>
<dbReference type="PANTHER" id="PTHR22826:SF106">
    <property type="entry name" value="TRIO, ISOFORM A"/>
    <property type="match status" value="1"/>
</dbReference>
<sequence length="1689" mass="193960">MDREVSVRADVIEHVLRDGIALLPGCRDRQGHPLVVFPSREPAVNPDHVRNILLYLREVCADDARDRGFMIVIDMRGKQTWNNVKPMLKAINCLVDGGAAIAGVFIINPDKLGEKLKTQISSGFCKFEVQKISVDTLNKYFESTQLIRELGGSFYYDHDEWLETRLELERWIGSIIEEMRRLELHRRQICEAESPVDVPTAQAAIEKHTTSVKRAILNVPIDIIQQKAQIVQERVLRNGRPPNPDLEAALPNLANLVASLQQLKNEVYKLWENRRIELQTTVELKLFERDADQLLSWLREMSVSLQRAMGDVGTNETEAREKWRQFEEIVLSVETREDRRQNIAALAGRICATIGPMKNRVEMAAARVNNEWENLKELVNKRRDLIKMAIGFYKAAQSYSIELPNWVQTPGVDPATIDGNSNEQIEEAIASHERFWNRAEGVYAEVADLSSHLFKAQRNANVSDLALGAGIPKEHFISIQREHKRLADAWKARKIHFHRMLALIAFQKDIQLVVEWLEQHGEPYLDKTMAVGDNYETAKQQWDNHLRFQQIAQNTYTNAEKLFEASRELINSGIVDAQRTQLLVVELSVRIDRFKARVEERLQLLKISYLFHTHYMEITKWYGEMEQKYADRAIDSDVEQCESNKKNWLLESDGTAQAYATTISEGKKLVGALQRYGQERGIDYANSVNAVNRLMGEIDQRNSRITEHWQSRRFLLQAAVKFANFVTDGKDILSQIGNWELDMREMVNSATFVQNAEKVQPLHRENTIQVKRAVRSIRLSAQELIQALQSQPELRDLHTRSGERVLETVNQLVHALDESENRVMQLANQTMERIDAARKYNGISSLAYEMTQNFEKEMDKFSLAPVPSTLDETVLMSEENEQLRHKIERENARAAQIFSQCSEELIRTRAIDRNLVVALNENVMSSWRALLAASEERNKLLKAAGSCFKTYFHVGPILDQLEGDYDSSPELDLCMAWIGECGSVRAAKVAELITKHTEHKEKFLKGCGYAQNTSNLFLRYVSRLQESLREMMQTLKRHEETINNNTENYREKQAKIFEMLRMLSRHEEAINTNKENLRERQSKILELWNGKKKQLDRCQRYVLTDAARQEIVDWITGEGEAGLIRFTRHARAKLTEGDRGTILDDFKGFKFTVKSKRNEIKTIIQLANETINSDESTTQHVDDLKRCIKEVEQRYEDFIRRINICEDALRNDGRVSSRDELSLDRHSDSNVEETLKAKKEIDGKVREPMRELLKSERDYVDDLDRCCKIYLAEYDAASTSNSLPAALRGRRYEVFGNIEKVLTFHAQSFLPDVSKYEDDPEQVGCCFTVYVDLINELYTEYCVNKEQNNHVLDMPETRLFFKAVQDRHRLDIKDDLGSLLIKPIQRITRYRLMLEQLMKHCTGNIEEFKDAHEIVVGVPRRANDLIHLNCLEKKDSLSHVGPFVMQDTLTRDRFSSSSWRSLSQKRLRIPDKAERNAGKSVRYFVKGKPIQLNEVTIVEHVDVNDSTRFGLRLGVSTSNDNRYDLRASSDSLKNTWVRRIRELTQGLYKPLFNGDGFESAQSLSLGTRSTSRGSSDHRNSRDAESIASSSGAGNLSEHRLSLQDTESVGSASQRFSMQSTSSNEEKEQNGNDGSSKETADPMETRKHKAQIRILSSISSNSTQEPKPIQQNGSTQSNEPPDLKDLKIIS</sequence>
<dbReference type="InterPro" id="IPR011993">
    <property type="entry name" value="PH-like_dom_sf"/>
</dbReference>
<dbReference type="InterPro" id="IPR051336">
    <property type="entry name" value="RhoGEF_Guanine_NuclExch_SF"/>
</dbReference>
<dbReference type="Gene3D" id="1.20.900.10">
    <property type="entry name" value="Dbl homology (DH) domain"/>
    <property type="match status" value="1"/>
</dbReference>
<dbReference type="GO" id="GO:0005737">
    <property type="term" value="C:cytoplasm"/>
    <property type="evidence" value="ECO:0007669"/>
    <property type="project" value="TreeGrafter"/>
</dbReference>
<dbReference type="GO" id="GO:0019898">
    <property type="term" value="C:extrinsic component of membrane"/>
    <property type="evidence" value="ECO:0007669"/>
    <property type="project" value="TreeGrafter"/>
</dbReference>
<dbReference type="Gene3D" id="3.40.525.10">
    <property type="entry name" value="CRAL-TRIO lipid binding domain"/>
    <property type="match status" value="1"/>
</dbReference>
<feature type="compositionally biased region" description="Polar residues" evidence="3">
    <location>
        <begin position="1602"/>
        <end position="1622"/>
    </location>
</feature>
<name>A0AAF3FGA2_9BILA</name>
<dbReference type="InterPro" id="IPR000219">
    <property type="entry name" value="DH_dom"/>
</dbReference>
<dbReference type="GO" id="GO:0005085">
    <property type="term" value="F:guanyl-nucleotide exchange factor activity"/>
    <property type="evidence" value="ECO:0007669"/>
    <property type="project" value="UniProtKB-KW"/>
</dbReference>
<feature type="coiled-coil region" evidence="2">
    <location>
        <begin position="1181"/>
        <end position="1208"/>
    </location>
</feature>
<feature type="compositionally biased region" description="Polar residues" evidence="3">
    <location>
        <begin position="1653"/>
        <end position="1678"/>
    </location>
</feature>
<dbReference type="SUPFAM" id="SSF52087">
    <property type="entry name" value="CRAL/TRIO domain"/>
    <property type="match status" value="1"/>
</dbReference>
<dbReference type="SUPFAM" id="SSF50729">
    <property type="entry name" value="PH domain-like"/>
    <property type="match status" value="1"/>
</dbReference>
<dbReference type="InterPro" id="IPR035899">
    <property type="entry name" value="DBL_dom_sf"/>
</dbReference>
<dbReference type="Gene3D" id="2.30.29.30">
    <property type="entry name" value="Pleckstrin-homology domain (PH domain)/Phosphotyrosine-binding domain (PTB)"/>
    <property type="match status" value="1"/>
</dbReference>
<feature type="compositionally biased region" description="Basic and acidic residues" evidence="3">
    <location>
        <begin position="1623"/>
        <end position="1644"/>
    </location>
</feature>
<dbReference type="SMART" id="SM00150">
    <property type="entry name" value="SPEC"/>
    <property type="match status" value="3"/>
</dbReference>
<dbReference type="Pfam" id="PF00435">
    <property type="entry name" value="Spectrin"/>
    <property type="match status" value="2"/>
</dbReference>
<evidence type="ECO:0000256" key="2">
    <source>
        <dbReference type="SAM" id="Coils"/>
    </source>
</evidence>
<evidence type="ECO:0000256" key="1">
    <source>
        <dbReference type="ARBA" id="ARBA00022658"/>
    </source>
</evidence>
<feature type="compositionally biased region" description="Low complexity" evidence="3">
    <location>
        <begin position="1562"/>
        <end position="1573"/>
    </location>
</feature>
<dbReference type="SUPFAM" id="SSF48065">
    <property type="entry name" value="DBL homology domain (DH-domain)"/>
    <property type="match status" value="1"/>
</dbReference>
<protein>
    <recommendedName>
        <fullName evidence="4">DH domain-containing protein</fullName>
    </recommendedName>
</protein>
<accession>A0AAF3FGA2</accession>
<reference evidence="6" key="1">
    <citation type="submission" date="2024-02" db="UniProtKB">
        <authorList>
            <consortium name="WormBaseParasite"/>
        </authorList>
    </citation>
    <scope>IDENTIFICATION</scope>
</reference>
<dbReference type="InterPro" id="IPR018159">
    <property type="entry name" value="Spectrin/alpha-actinin"/>
</dbReference>
<proteinExistence type="predicted"/>
<keyword evidence="5" id="KW-1185">Reference proteome</keyword>
<dbReference type="PROSITE" id="PS50010">
    <property type="entry name" value="DH_2"/>
    <property type="match status" value="1"/>
</dbReference>
<dbReference type="PANTHER" id="PTHR22826">
    <property type="entry name" value="RHO GUANINE EXCHANGE FACTOR-RELATED"/>
    <property type="match status" value="1"/>
</dbReference>
<dbReference type="SUPFAM" id="SSF46966">
    <property type="entry name" value="Spectrin repeat"/>
    <property type="match status" value="2"/>
</dbReference>
<dbReference type="Pfam" id="PF00621">
    <property type="entry name" value="RhoGEF"/>
    <property type="match status" value="1"/>
</dbReference>
<dbReference type="InterPro" id="IPR002017">
    <property type="entry name" value="Spectrin_repeat"/>
</dbReference>
<dbReference type="InterPro" id="IPR036865">
    <property type="entry name" value="CRAL-TRIO_dom_sf"/>
</dbReference>
<dbReference type="CDD" id="cd00160">
    <property type="entry name" value="RhoGEF"/>
    <property type="match status" value="1"/>
</dbReference>
<organism evidence="5 6">
    <name type="scientific">Mesorhabditis belari</name>
    <dbReference type="NCBI Taxonomy" id="2138241"/>
    <lineage>
        <taxon>Eukaryota</taxon>
        <taxon>Metazoa</taxon>
        <taxon>Ecdysozoa</taxon>
        <taxon>Nematoda</taxon>
        <taxon>Chromadorea</taxon>
        <taxon>Rhabditida</taxon>
        <taxon>Rhabditina</taxon>
        <taxon>Rhabditomorpha</taxon>
        <taxon>Rhabditoidea</taxon>
        <taxon>Rhabditidae</taxon>
        <taxon>Mesorhabditinae</taxon>
        <taxon>Mesorhabditis</taxon>
    </lineage>
</organism>
<dbReference type="SMART" id="SM00325">
    <property type="entry name" value="RhoGEF"/>
    <property type="match status" value="1"/>
</dbReference>
<keyword evidence="2" id="KW-0175">Coiled coil</keyword>
<keyword evidence="1" id="KW-0344">Guanine-nucleotide releasing factor</keyword>
<evidence type="ECO:0000256" key="3">
    <source>
        <dbReference type="SAM" id="MobiDB-lite"/>
    </source>
</evidence>
<feature type="domain" description="DH" evidence="4">
    <location>
        <begin position="1244"/>
        <end position="1425"/>
    </location>
</feature>
<feature type="compositionally biased region" description="Basic and acidic residues" evidence="3">
    <location>
        <begin position="1574"/>
        <end position="1584"/>
    </location>
</feature>
<dbReference type="Proteomes" id="UP000887575">
    <property type="component" value="Unassembled WGS sequence"/>
</dbReference>
<feature type="compositionally biased region" description="Basic and acidic residues" evidence="3">
    <location>
        <begin position="1680"/>
        <end position="1689"/>
    </location>
</feature>
<dbReference type="Gene3D" id="1.20.58.60">
    <property type="match status" value="4"/>
</dbReference>